<dbReference type="PATRIC" id="fig|76936.10.peg.345"/>
<reference evidence="8" key="3">
    <citation type="submission" date="2015-11" db="EMBL/GenBank/DDBJ databases">
        <authorList>
            <person name="Zhang Y."/>
            <person name="Guo Z."/>
        </authorList>
    </citation>
    <scope>NUCLEOTIDE SEQUENCE</scope>
    <source>
        <strain evidence="8">1</strain>
    </source>
</reference>
<dbReference type="STRING" id="76936.BN2458_PEG0356"/>
<dbReference type="GO" id="GO:0005576">
    <property type="term" value="C:extracellular region"/>
    <property type="evidence" value="ECO:0007669"/>
    <property type="project" value="UniProtKB-SubCell"/>
</dbReference>
<dbReference type="Proteomes" id="UP000029925">
    <property type="component" value="Unassembled WGS sequence"/>
</dbReference>
<dbReference type="InterPro" id="IPR003481">
    <property type="entry name" value="FliD_N"/>
</dbReference>
<proteinExistence type="inferred from homology"/>
<dbReference type="PANTHER" id="PTHR30288:SF0">
    <property type="entry name" value="FLAGELLAR HOOK-ASSOCIATED PROTEIN 2"/>
    <property type="match status" value="1"/>
</dbReference>
<dbReference type="InterPro" id="IPR040026">
    <property type="entry name" value="FliD"/>
</dbReference>
<dbReference type="GO" id="GO:0071973">
    <property type="term" value="P:bacterial-type flagellum-dependent cell motility"/>
    <property type="evidence" value="ECO:0007669"/>
    <property type="project" value="TreeGrafter"/>
</dbReference>
<dbReference type="KEGG" id="hty:BN2458_PEG0356"/>
<accession>A0A099UGE8</accession>
<protein>
    <recommendedName>
        <fullName evidence="5">Flagellar hook-associated protein 2</fullName>
        <shortName evidence="5">HAP2</shortName>
    </recommendedName>
    <alternativeName>
        <fullName evidence="5">Flagellar cap protein</fullName>
    </alternativeName>
</protein>
<keyword evidence="8" id="KW-0282">Flagellum</keyword>
<evidence type="ECO:0000259" key="7">
    <source>
        <dbReference type="Pfam" id="PF07195"/>
    </source>
</evidence>
<evidence type="ECO:0000256" key="5">
    <source>
        <dbReference type="RuleBase" id="RU362066"/>
    </source>
</evidence>
<evidence type="ECO:0000256" key="2">
    <source>
        <dbReference type="ARBA" id="ARBA00011255"/>
    </source>
</evidence>
<name>A0A099UGE8_9HELI</name>
<evidence type="ECO:0000256" key="1">
    <source>
        <dbReference type="ARBA" id="ARBA00009764"/>
    </source>
</evidence>
<comment type="subunit">
    <text evidence="2 5">Homopentamer.</text>
</comment>
<keyword evidence="8" id="KW-0966">Cell projection</keyword>
<evidence type="ECO:0000313" key="8">
    <source>
        <dbReference type="EMBL" id="CUU39243.1"/>
    </source>
</evidence>
<dbReference type="InterPro" id="IPR010809">
    <property type="entry name" value="FliD_C"/>
</dbReference>
<dbReference type="GeneID" id="78150681"/>
<dbReference type="PANTHER" id="PTHR30288">
    <property type="entry name" value="FLAGELLAR CAP/ASSEMBLY PROTEIN FLID"/>
    <property type="match status" value="1"/>
</dbReference>
<keyword evidence="8" id="KW-0969">Cilium</keyword>
<evidence type="ECO:0000313" key="9">
    <source>
        <dbReference type="EMBL" id="TLD79614.1"/>
    </source>
</evidence>
<dbReference type="Proteomes" id="UP000064525">
    <property type="component" value="Chromosome I"/>
</dbReference>
<comment type="similarity">
    <text evidence="1 5">Belongs to the FliD family.</text>
</comment>
<keyword evidence="5" id="KW-0964">Secreted</keyword>
<dbReference type="EMBL" id="LN907858">
    <property type="protein sequence ID" value="CUU39243.1"/>
    <property type="molecule type" value="Genomic_DNA"/>
</dbReference>
<organism evidence="8 11">
    <name type="scientific">Helicobacter typhlonius</name>
    <dbReference type="NCBI Taxonomy" id="76936"/>
    <lineage>
        <taxon>Bacteria</taxon>
        <taxon>Pseudomonadati</taxon>
        <taxon>Campylobacterota</taxon>
        <taxon>Epsilonproteobacteria</taxon>
        <taxon>Campylobacterales</taxon>
        <taxon>Helicobacteraceae</taxon>
        <taxon>Helicobacter</taxon>
    </lineage>
</organism>
<evidence type="ECO:0000256" key="3">
    <source>
        <dbReference type="ARBA" id="ARBA00023054"/>
    </source>
</evidence>
<dbReference type="GO" id="GO:0009424">
    <property type="term" value="C:bacterial-type flagellum hook"/>
    <property type="evidence" value="ECO:0007669"/>
    <property type="project" value="UniProtKB-UniRule"/>
</dbReference>
<dbReference type="EMBL" id="JRPF02000001">
    <property type="protein sequence ID" value="TLD79614.1"/>
    <property type="molecule type" value="Genomic_DNA"/>
</dbReference>
<dbReference type="Pfam" id="PF02465">
    <property type="entry name" value="FliD_N"/>
    <property type="match status" value="1"/>
</dbReference>
<keyword evidence="3" id="KW-0175">Coiled coil</keyword>
<reference evidence="9 10" key="1">
    <citation type="journal article" date="2014" name="Genome Announc.">
        <title>Draft genome sequences of eight enterohepatic helicobacter species isolated from both laboratory and wild rodents.</title>
        <authorList>
            <person name="Sheh A."/>
            <person name="Shen Z."/>
            <person name="Fox J.G."/>
        </authorList>
    </citation>
    <scope>NUCLEOTIDE SEQUENCE [LARGE SCALE GENOMIC DNA]</scope>
    <source>
        <strain evidence="9 10">MIT 98-6810</strain>
    </source>
</reference>
<dbReference type="NCBIfam" id="NF006282">
    <property type="entry name" value="PRK08453.1"/>
    <property type="match status" value="1"/>
</dbReference>
<reference evidence="11" key="2">
    <citation type="submission" date="2015-11" db="EMBL/GenBank/DDBJ databases">
        <authorList>
            <person name="Anvar S.Y."/>
        </authorList>
    </citation>
    <scope>NUCLEOTIDE SEQUENCE [LARGE SCALE GENOMIC DNA]</scope>
</reference>
<dbReference type="RefSeq" id="WP_034326748.1">
    <property type="nucleotide sequence ID" value="NZ_CAJTQN010000012.1"/>
</dbReference>
<evidence type="ECO:0000259" key="6">
    <source>
        <dbReference type="Pfam" id="PF02465"/>
    </source>
</evidence>
<comment type="subcellular location">
    <subcellularLocation>
        <location evidence="5">Secreted</location>
    </subcellularLocation>
    <subcellularLocation>
        <location evidence="5">Bacterial flagellum</location>
    </subcellularLocation>
</comment>
<evidence type="ECO:0000313" key="11">
    <source>
        <dbReference type="Proteomes" id="UP000064525"/>
    </source>
</evidence>
<feature type="domain" description="Flagellar hook-associated protein 2 N-terminal" evidence="6">
    <location>
        <begin position="18"/>
        <end position="109"/>
    </location>
</feature>
<sequence length="682" mass="74504">MALGTLSSLGLGSKVLNHEVIDKLREADEASHIKPIDKKIEQNVEKQTELVAITSSLRGLKSSTSKLADYSTYLGRSSNVIGDALKATISTGVPTQDIKIDVDSVASSDINEIGSKYESRESVFSQKDSVLKFNHKGQDYRIEIKAGMELGDVAQLITDTTKGEVMGIVMKTGGSNPYQLMINSKDTGEASRIYFGSTAVGSAVPSGSFELNDGDFSITLKDKKGIDKTLSIRLPKTTASSKSQDNAQALKEAIIEAIKNDSDFEGMLGNDLNIGVGGANSDMLTINDRRGHSINLEGSKSQTLGFGEDNKSTQQDDLIVATKSVGAGQLKGTINIGSIPLDLATLTKKKNTAEQNAKSIAEAINNIAGIYASVNNEGKLVINSDTGEVSIFADNDPDSKKALEDLGLKSGTTMDYAKTQEDLFKIRKVQTAEDAVFSYNGISMRRPTNTIDDVVSGVNIELLTTTEPGKPAVINITRNDEDIIENVKQFVETYNELGLKLDEVTRFDEDSKIAGIFNGDSDIRMIRPTLNRIFSTTISTESEIKGLAKYGLSLDEKGKMSLDMNKLKMELSSDPEGTQEFFYGSLKTLEFREVKTDGVFKKFDQELDRLLNGGNARLKLLEESLTRDDKKLREDRKKAVEQLNMRYDIMAQRFAAYDSQISKTNNAFSSVQLMIDQSVAKK</sequence>
<dbReference type="OrthoDB" id="1530at2"/>
<dbReference type="GO" id="GO:0009421">
    <property type="term" value="C:bacterial-type flagellum filament cap"/>
    <property type="evidence" value="ECO:0007669"/>
    <property type="project" value="InterPro"/>
</dbReference>
<evidence type="ECO:0000313" key="10">
    <source>
        <dbReference type="Proteomes" id="UP000029925"/>
    </source>
</evidence>
<evidence type="ECO:0000256" key="4">
    <source>
        <dbReference type="ARBA" id="ARBA00023143"/>
    </source>
</evidence>
<keyword evidence="4 5" id="KW-0975">Bacterial flagellum</keyword>
<gene>
    <name evidence="9" type="primary">fliD</name>
    <name evidence="8" type="ORF">BN2458_PEG0356</name>
    <name evidence="9" type="ORF">LS75_001385</name>
</gene>
<dbReference type="AlphaFoldDB" id="A0A099UGE8"/>
<feature type="domain" description="Flagellar hook-associated protein 2 C-terminal" evidence="7">
    <location>
        <begin position="432"/>
        <end position="666"/>
    </location>
</feature>
<comment type="function">
    <text evidence="5">Required for morphogenesis and for the elongation of the flagellar filament by facilitating polymerization of the flagellin monomers at the tip of growing filament. Forms a capping structure, which prevents flagellin subunits (transported through the central channel of the flagellum) from leaking out without polymerization at the distal end.</text>
</comment>
<dbReference type="GO" id="GO:0007155">
    <property type="term" value="P:cell adhesion"/>
    <property type="evidence" value="ECO:0007669"/>
    <property type="project" value="InterPro"/>
</dbReference>
<dbReference type="Pfam" id="PF07195">
    <property type="entry name" value="FliD_C"/>
    <property type="match status" value="1"/>
</dbReference>
<keyword evidence="10" id="KW-1185">Reference proteome</keyword>